<dbReference type="EMBL" id="JAWWNJ010000133">
    <property type="protein sequence ID" value="KAK6985029.1"/>
    <property type="molecule type" value="Genomic_DNA"/>
</dbReference>
<evidence type="ECO:0008006" key="4">
    <source>
        <dbReference type="Google" id="ProtNLM"/>
    </source>
</evidence>
<keyword evidence="1" id="KW-0472">Membrane</keyword>
<gene>
    <name evidence="2" type="ORF">R3P38DRAFT_3102663</name>
</gene>
<comment type="caution">
    <text evidence="2">The sequence shown here is derived from an EMBL/GenBank/DDBJ whole genome shotgun (WGS) entry which is preliminary data.</text>
</comment>
<name>A0AAV9ZLG6_9AGAR</name>
<evidence type="ECO:0000313" key="3">
    <source>
        <dbReference type="Proteomes" id="UP001362999"/>
    </source>
</evidence>
<dbReference type="Proteomes" id="UP001362999">
    <property type="component" value="Unassembled WGS sequence"/>
</dbReference>
<evidence type="ECO:0000256" key="1">
    <source>
        <dbReference type="SAM" id="Phobius"/>
    </source>
</evidence>
<proteinExistence type="predicted"/>
<keyword evidence="1" id="KW-0812">Transmembrane</keyword>
<accession>A0AAV9ZLG6</accession>
<reference evidence="2 3" key="1">
    <citation type="journal article" date="2024" name="J Genomics">
        <title>Draft genome sequencing and assembly of Favolaschia claudopus CIRM-BRFM 2984 isolated from oak limbs.</title>
        <authorList>
            <person name="Navarro D."/>
            <person name="Drula E."/>
            <person name="Chaduli D."/>
            <person name="Cazenave R."/>
            <person name="Ahrendt S."/>
            <person name="Wang J."/>
            <person name="Lipzen A."/>
            <person name="Daum C."/>
            <person name="Barry K."/>
            <person name="Grigoriev I.V."/>
            <person name="Favel A."/>
            <person name="Rosso M.N."/>
            <person name="Martin F."/>
        </authorList>
    </citation>
    <scope>NUCLEOTIDE SEQUENCE [LARGE SCALE GENOMIC DNA]</scope>
    <source>
        <strain evidence="2 3">CIRM-BRFM 2984</strain>
    </source>
</reference>
<keyword evidence="3" id="KW-1185">Reference proteome</keyword>
<sequence>MRISSSFLITLTGSTVSVLICASLGGIKMTWWLELTSKVPMVARRAPAEVDPFKLSYWDVFWHCELLYACNSNDC</sequence>
<dbReference type="AlphaFoldDB" id="A0AAV9ZLG6"/>
<evidence type="ECO:0000313" key="2">
    <source>
        <dbReference type="EMBL" id="KAK6985029.1"/>
    </source>
</evidence>
<organism evidence="2 3">
    <name type="scientific">Favolaschia claudopus</name>
    <dbReference type="NCBI Taxonomy" id="2862362"/>
    <lineage>
        <taxon>Eukaryota</taxon>
        <taxon>Fungi</taxon>
        <taxon>Dikarya</taxon>
        <taxon>Basidiomycota</taxon>
        <taxon>Agaricomycotina</taxon>
        <taxon>Agaricomycetes</taxon>
        <taxon>Agaricomycetidae</taxon>
        <taxon>Agaricales</taxon>
        <taxon>Marasmiineae</taxon>
        <taxon>Mycenaceae</taxon>
        <taxon>Favolaschia</taxon>
    </lineage>
</organism>
<feature type="transmembrane region" description="Helical" evidence="1">
    <location>
        <begin position="7"/>
        <end position="27"/>
    </location>
</feature>
<keyword evidence="1" id="KW-1133">Transmembrane helix</keyword>
<protein>
    <recommendedName>
        <fullName evidence="4">Secreted protein</fullName>
    </recommendedName>
</protein>